<dbReference type="EMBL" id="JAJPPU010000002">
    <property type="protein sequence ID" value="MCD8472780.1"/>
    <property type="molecule type" value="Genomic_DNA"/>
</dbReference>
<proteinExistence type="predicted"/>
<dbReference type="RefSeq" id="WP_152536555.1">
    <property type="nucleotide sequence ID" value="NZ_CP053627.1"/>
</dbReference>
<keyword evidence="2" id="KW-1185">Reference proteome</keyword>
<dbReference type="Proteomes" id="UP001430701">
    <property type="component" value="Unassembled WGS sequence"/>
</dbReference>
<organism evidence="1 2">
    <name type="scientific">Xylella taiwanensis</name>
    <dbReference type="NCBI Taxonomy" id="1444770"/>
    <lineage>
        <taxon>Bacteria</taxon>
        <taxon>Pseudomonadati</taxon>
        <taxon>Pseudomonadota</taxon>
        <taxon>Gammaproteobacteria</taxon>
        <taxon>Lysobacterales</taxon>
        <taxon>Lysobacteraceae</taxon>
        <taxon>Xylella</taxon>
    </lineage>
</organism>
<comment type="caution">
    <text evidence="1">The sequence shown here is derived from an EMBL/GenBank/DDBJ whole genome shotgun (WGS) entry which is preliminary data.</text>
</comment>
<sequence length="68" mass="7358">MVMGTGVQGHFRGSLNAYLYGEGAALIHRRVWGLGNLLLLSTMRSMKGLGQARNVANRGNCGVFVFEC</sequence>
<name>A0ABS8TVR7_9GAMM</name>
<protein>
    <submittedName>
        <fullName evidence="1">Uncharacterized protein</fullName>
    </submittedName>
</protein>
<evidence type="ECO:0000313" key="1">
    <source>
        <dbReference type="EMBL" id="MCD8472780.1"/>
    </source>
</evidence>
<gene>
    <name evidence="1" type="ORF">LPH55_04680</name>
</gene>
<accession>A0ABS8TVR7</accession>
<evidence type="ECO:0000313" key="2">
    <source>
        <dbReference type="Proteomes" id="UP001430701"/>
    </source>
</evidence>
<dbReference type="GeneID" id="68901975"/>
<reference evidence="1" key="1">
    <citation type="submission" date="2021-11" db="EMBL/GenBank/DDBJ databases">
        <title>Genome sequence of Xylella taiwanensis PLS432.</title>
        <authorList>
            <person name="Weng L.-W."/>
            <person name="Su C.-C."/>
            <person name="Tsai C.-W."/>
            <person name="Kuo C.-H."/>
        </authorList>
    </citation>
    <scope>NUCLEOTIDE SEQUENCE</scope>
    <source>
        <strain evidence="1">PLS432</strain>
    </source>
</reference>